<feature type="transmembrane region" description="Helical" evidence="2">
    <location>
        <begin position="92"/>
        <end position="112"/>
    </location>
</feature>
<dbReference type="Proteomes" id="UP000807342">
    <property type="component" value="Unassembled WGS sequence"/>
</dbReference>
<keyword evidence="2" id="KW-0472">Membrane</keyword>
<keyword evidence="5" id="KW-1185">Reference proteome</keyword>
<protein>
    <recommendedName>
        <fullName evidence="3">DUF6534 domain-containing protein</fullName>
    </recommendedName>
</protein>
<evidence type="ECO:0000313" key="5">
    <source>
        <dbReference type="Proteomes" id="UP000807342"/>
    </source>
</evidence>
<keyword evidence="2" id="KW-1133">Transmembrane helix</keyword>
<name>A0A9P5XCN2_9AGAR</name>
<sequence>MSSLTGATSTQLKYVEIGTMIAMVLFGMSTAQVYIYFRGCDRDPRWMKFFVVGIWLLEFVHTFLSGHTVYSSTVLSPNSSRTTVDIERVNELSGLIAVTISSCAQGFFAYRLYIISRSIWLPVVCWTLSAIKLVTFYTVVIRDISGGQRNEVWKTLLVLPGVLSWTSDLLVAAGLLWCIWTRRKERTSKRNVTDIVLLWCLETNVLTCIFSSLSFIFYQLSRGVFPNWIWVSLALVTCRSYSMCIFASFIGKRGLEEQRNNHNDRNDLELATRNPNGPPSFLQDIPTVVS</sequence>
<reference evidence="4" key="1">
    <citation type="submission" date="2020-11" db="EMBL/GenBank/DDBJ databases">
        <authorList>
            <consortium name="DOE Joint Genome Institute"/>
            <person name="Ahrendt S."/>
            <person name="Riley R."/>
            <person name="Andreopoulos W."/>
            <person name="Labutti K."/>
            <person name="Pangilinan J."/>
            <person name="Ruiz-Duenas F.J."/>
            <person name="Barrasa J.M."/>
            <person name="Sanchez-Garcia M."/>
            <person name="Camarero S."/>
            <person name="Miyauchi S."/>
            <person name="Serrano A."/>
            <person name="Linde D."/>
            <person name="Babiker R."/>
            <person name="Drula E."/>
            <person name="Ayuso-Fernandez I."/>
            <person name="Pacheco R."/>
            <person name="Padilla G."/>
            <person name="Ferreira P."/>
            <person name="Barriuso J."/>
            <person name="Kellner H."/>
            <person name="Castanera R."/>
            <person name="Alfaro M."/>
            <person name="Ramirez L."/>
            <person name="Pisabarro A.G."/>
            <person name="Kuo A."/>
            <person name="Tritt A."/>
            <person name="Lipzen A."/>
            <person name="He G."/>
            <person name="Yan M."/>
            <person name="Ng V."/>
            <person name="Cullen D."/>
            <person name="Martin F."/>
            <person name="Rosso M.-N."/>
            <person name="Henrissat B."/>
            <person name="Hibbett D."/>
            <person name="Martinez A.T."/>
            <person name="Grigoriev I.V."/>
        </authorList>
    </citation>
    <scope>NUCLEOTIDE SEQUENCE</scope>
    <source>
        <strain evidence="4">MF-IS2</strain>
    </source>
</reference>
<dbReference type="AlphaFoldDB" id="A0A9P5XCN2"/>
<dbReference type="OrthoDB" id="2535105at2759"/>
<dbReference type="PANTHER" id="PTHR40465">
    <property type="entry name" value="CHROMOSOME 1, WHOLE GENOME SHOTGUN SEQUENCE"/>
    <property type="match status" value="1"/>
</dbReference>
<accession>A0A9P5XCN2</accession>
<feature type="transmembrane region" description="Helical" evidence="2">
    <location>
        <begin position="49"/>
        <end position="72"/>
    </location>
</feature>
<evidence type="ECO:0000256" key="1">
    <source>
        <dbReference type="SAM" id="MobiDB-lite"/>
    </source>
</evidence>
<proteinExistence type="predicted"/>
<keyword evidence="2" id="KW-0812">Transmembrane</keyword>
<feature type="transmembrane region" description="Helical" evidence="2">
    <location>
        <begin position="20"/>
        <end position="37"/>
    </location>
</feature>
<feature type="transmembrane region" description="Helical" evidence="2">
    <location>
        <begin position="228"/>
        <end position="250"/>
    </location>
</feature>
<gene>
    <name evidence="4" type="ORF">P691DRAFT_36807</name>
</gene>
<feature type="domain" description="DUF6534" evidence="3">
    <location>
        <begin position="166"/>
        <end position="249"/>
    </location>
</feature>
<dbReference type="EMBL" id="MU151157">
    <property type="protein sequence ID" value="KAF9448543.1"/>
    <property type="molecule type" value="Genomic_DNA"/>
</dbReference>
<dbReference type="Pfam" id="PF20152">
    <property type="entry name" value="DUF6534"/>
    <property type="match status" value="1"/>
</dbReference>
<evidence type="ECO:0000313" key="4">
    <source>
        <dbReference type="EMBL" id="KAF9448543.1"/>
    </source>
</evidence>
<evidence type="ECO:0000259" key="3">
    <source>
        <dbReference type="Pfam" id="PF20152"/>
    </source>
</evidence>
<evidence type="ECO:0000256" key="2">
    <source>
        <dbReference type="SAM" id="Phobius"/>
    </source>
</evidence>
<dbReference type="PANTHER" id="PTHR40465:SF1">
    <property type="entry name" value="DUF6534 DOMAIN-CONTAINING PROTEIN"/>
    <property type="match status" value="1"/>
</dbReference>
<feature type="transmembrane region" description="Helical" evidence="2">
    <location>
        <begin position="192"/>
        <end position="216"/>
    </location>
</feature>
<comment type="caution">
    <text evidence="4">The sequence shown here is derived from an EMBL/GenBank/DDBJ whole genome shotgun (WGS) entry which is preliminary data.</text>
</comment>
<feature type="transmembrane region" description="Helical" evidence="2">
    <location>
        <begin position="157"/>
        <end position="180"/>
    </location>
</feature>
<dbReference type="InterPro" id="IPR045339">
    <property type="entry name" value="DUF6534"/>
</dbReference>
<organism evidence="4 5">
    <name type="scientific">Macrolepiota fuliginosa MF-IS2</name>
    <dbReference type="NCBI Taxonomy" id="1400762"/>
    <lineage>
        <taxon>Eukaryota</taxon>
        <taxon>Fungi</taxon>
        <taxon>Dikarya</taxon>
        <taxon>Basidiomycota</taxon>
        <taxon>Agaricomycotina</taxon>
        <taxon>Agaricomycetes</taxon>
        <taxon>Agaricomycetidae</taxon>
        <taxon>Agaricales</taxon>
        <taxon>Agaricineae</taxon>
        <taxon>Agaricaceae</taxon>
        <taxon>Macrolepiota</taxon>
    </lineage>
</organism>
<feature type="transmembrane region" description="Helical" evidence="2">
    <location>
        <begin position="119"/>
        <end position="137"/>
    </location>
</feature>
<feature type="region of interest" description="Disordered" evidence="1">
    <location>
        <begin position="266"/>
        <end position="290"/>
    </location>
</feature>